<comment type="caution">
    <text evidence="2">The sequence shown here is derived from an EMBL/GenBank/DDBJ whole genome shotgun (WGS) entry which is preliminary data.</text>
</comment>
<evidence type="ECO:0000313" key="2">
    <source>
        <dbReference type="EMBL" id="MDQ0578201.1"/>
    </source>
</evidence>
<proteinExistence type="predicted"/>
<keyword evidence="3" id="KW-1185">Reference proteome</keyword>
<keyword evidence="1" id="KW-0472">Membrane</keyword>
<feature type="transmembrane region" description="Helical" evidence="1">
    <location>
        <begin position="65"/>
        <end position="86"/>
    </location>
</feature>
<protein>
    <recommendedName>
        <fullName evidence="4">Integral membrane protein</fullName>
    </recommendedName>
</protein>
<gene>
    <name evidence="2" type="ORF">QF030_000379</name>
</gene>
<feature type="transmembrane region" description="Helical" evidence="1">
    <location>
        <begin position="23"/>
        <end position="44"/>
    </location>
</feature>
<dbReference type="RefSeq" id="WP_307160842.1">
    <property type="nucleotide sequence ID" value="NZ_JAUSWV010000001.1"/>
</dbReference>
<dbReference type="EMBL" id="JAUSWV010000001">
    <property type="protein sequence ID" value="MDQ0578201.1"/>
    <property type="molecule type" value="Genomic_DNA"/>
</dbReference>
<reference evidence="2 3" key="1">
    <citation type="submission" date="2023-07" db="EMBL/GenBank/DDBJ databases">
        <title>Comparative genomics of wheat-associated soil bacteria to identify genetic determinants of phenazine resistance.</title>
        <authorList>
            <person name="Mouncey N."/>
        </authorList>
    </citation>
    <scope>NUCLEOTIDE SEQUENCE [LARGE SCALE GENOMIC DNA]</scope>
    <source>
        <strain evidence="2 3">B2I6</strain>
    </source>
</reference>
<keyword evidence="1" id="KW-1133">Transmembrane helix</keyword>
<sequence>MSNPTAAHDVLAAAFDPGADADFLLGLLAWCASAAGVAGVIFTGTVMALQLRRGEPGEGASHMRGLFYVFAGSVLAATAGPIIQFLGPLGL</sequence>
<name>A0ABU0NGI9_STRRH</name>
<keyword evidence="1" id="KW-0812">Transmembrane</keyword>
<dbReference type="Proteomes" id="UP001230654">
    <property type="component" value="Unassembled WGS sequence"/>
</dbReference>
<organism evidence="2 3">
    <name type="scientific">Streptomyces rishiriensis</name>
    <dbReference type="NCBI Taxonomy" id="68264"/>
    <lineage>
        <taxon>Bacteria</taxon>
        <taxon>Bacillati</taxon>
        <taxon>Actinomycetota</taxon>
        <taxon>Actinomycetes</taxon>
        <taxon>Kitasatosporales</taxon>
        <taxon>Streptomycetaceae</taxon>
        <taxon>Streptomyces</taxon>
    </lineage>
</organism>
<evidence type="ECO:0000256" key="1">
    <source>
        <dbReference type="SAM" id="Phobius"/>
    </source>
</evidence>
<evidence type="ECO:0008006" key="4">
    <source>
        <dbReference type="Google" id="ProtNLM"/>
    </source>
</evidence>
<evidence type="ECO:0000313" key="3">
    <source>
        <dbReference type="Proteomes" id="UP001230654"/>
    </source>
</evidence>
<accession>A0ABU0NGI9</accession>